<proteinExistence type="predicted"/>
<organism evidence="1">
    <name type="scientific">hydrothermal vent metagenome</name>
    <dbReference type="NCBI Taxonomy" id="652676"/>
    <lineage>
        <taxon>unclassified sequences</taxon>
        <taxon>metagenomes</taxon>
        <taxon>ecological metagenomes</taxon>
    </lineage>
</organism>
<accession>A0A161JQ28</accession>
<sequence>MIGLTLFETRPANALDGQSCDGAEETACMLDAIWSAASVLPSDKQTRLARPFLEVVSMSRDVALKRAWRSRLAVPEPRQTTDTPYATEKARMALAEGDWDAFLRDARSGGRPFNIGRPEIMAAGARLAPNETVRRRVIETMYELAGPRQRASGLDRSFEQADFGYALAELAMEACDLSEFDRAVALTADPDSLRYALWRHRITGNAGVLASRIRREADADDTHHVRTALEGYGAILQRGYCA</sequence>
<name>A0A161JQ28_9ZZZZ</name>
<protein>
    <submittedName>
        <fullName evidence="1">Uncharacterized protein</fullName>
    </submittedName>
</protein>
<dbReference type="EMBL" id="CZQD01000019">
    <property type="protein sequence ID" value="CUS56182.1"/>
    <property type="molecule type" value="Genomic_DNA"/>
</dbReference>
<dbReference type="AlphaFoldDB" id="A0A161JQ28"/>
<gene>
    <name evidence="1" type="ORF">MGWOODY_Hyp1975</name>
</gene>
<reference evidence="1" key="1">
    <citation type="submission" date="2015-10" db="EMBL/GenBank/DDBJ databases">
        <authorList>
            <person name="Gilbert D.G."/>
        </authorList>
    </citation>
    <scope>NUCLEOTIDE SEQUENCE</scope>
</reference>
<evidence type="ECO:0000313" key="1">
    <source>
        <dbReference type="EMBL" id="CUS56182.1"/>
    </source>
</evidence>